<dbReference type="CDD" id="cd10017">
    <property type="entry name" value="B3_DNA"/>
    <property type="match status" value="1"/>
</dbReference>
<dbReference type="SMART" id="SM01019">
    <property type="entry name" value="B3"/>
    <property type="match status" value="1"/>
</dbReference>
<dbReference type="PANTHER" id="PTHR31391:SF64">
    <property type="entry name" value="B3 DOMAIN-CONTAINING PROTEIN OS06G0112300"/>
    <property type="match status" value="1"/>
</dbReference>
<dbReference type="PANTHER" id="PTHR31391">
    <property type="entry name" value="B3 DOMAIN-CONTAINING PROTEIN OS11G0197600-RELATED"/>
    <property type="match status" value="1"/>
</dbReference>
<name>A0A8B8KY44_ABRPR</name>
<dbReference type="AlphaFoldDB" id="A0A8B8KY44"/>
<gene>
    <name evidence="9" type="primary">LOC113859802</name>
</gene>
<dbReference type="GeneID" id="113859802"/>
<dbReference type="OrthoDB" id="638806at2759"/>
<proteinExistence type="predicted"/>
<dbReference type="InterPro" id="IPR044837">
    <property type="entry name" value="REM16-like"/>
</dbReference>
<keyword evidence="8" id="KW-1185">Reference proteome</keyword>
<accession>A0A8B8KY44</accession>
<dbReference type="SUPFAM" id="SSF101936">
    <property type="entry name" value="DNA-binding pseudobarrel domain"/>
    <property type="match status" value="1"/>
</dbReference>
<evidence type="ECO:0000256" key="6">
    <source>
        <dbReference type="SAM" id="MobiDB-lite"/>
    </source>
</evidence>
<dbReference type="InterPro" id="IPR003340">
    <property type="entry name" value="B3_DNA-bd"/>
</dbReference>
<keyword evidence="3" id="KW-0238">DNA-binding</keyword>
<evidence type="ECO:0000256" key="2">
    <source>
        <dbReference type="ARBA" id="ARBA00023015"/>
    </source>
</evidence>
<dbReference type="KEGG" id="aprc:113859802"/>
<dbReference type="Pfam" id="PF02362">
    <property type="entry name" value="B3"/>
    <property type="match status" value="1"/>
</dbReference>
<feature type="region of interest" description="Disordered" evidence="6">
    <location>
        <begin position="1"/>
        <end position="32"/>
    </location>
</feature>
<dbReference type="Gene3D" id="2.40.330.10">
    <property type="entry name" value="DNA-binding pseudobarrel domain"/>
    <property type="match status" value="1"/>
</dbReference>
<evidence type="ECO:0000259" key="7">
    <source>
        <dbReference type="PROSITE" id="PS50863"/>
    </source>
</evidence>
<dbReference type="InterPro" id="IPR015300">
    <property type="entry name" value="DNA-bd_pseudobarrel_sf"/>
</dbReference>
<dbReference type="GO" id="GO:0003677">
    <property type="term" value="F:DNA binding"/>
    <property type="evidence" value="ECO:0007669"/>
    <property type="project" value="UniProtKB-KW"/>
</dbReference>
<dbReference type="RefSeq" id="XP_027348288.1">
    <property type="nucleotide sequence ID" value="XM_027492487.1"/>
</dbReference>
<keyword evidence="4" id="KW-0804">Transcription</keyword>
<organism evidence="8 9">
    <name type="scientific">Abrus precatorius</name>
    <name type="common">Indian licorice</name>
    <name type="synonym">Glycine abrus</name>
    <dbReference type="NCBI Taxonomy" id="3816"/>
    <lineage>
        <taxon>Eukaryota</taxon>
        <taxon>Viridiplantae</taxon>
        <taxon>Streptophyta</taxon>
        <taxon>Embryophyta</taxon>
        <taxon>Tracheophyta</taxon>
        <taxon>Spermatophyta</taxon>
        <taxon>Magnoliopsida</taxon>
        <taxon>eudicotyledons</taxon>
        <taxon>Gunneridae</taxon>
        <taxon>Pentapetalae</taxon>
        <taxon>rosids</taxon>
        <taxon>fabids</taxon>
        <taxon>Fabales</taxon>
        <taxon>Fabaceae</taxon>
        <taxon>Papilionoideae</taxon>
        <taxon>50 kb inversion clade</taxon>
        <taxon>NPAAA clade</taxon>
        <taxon>indigoferoid/millettioid clade</taxon>
        <taxon>Abreae</taxon>
        <taxon>Abrus</taxon>
    </lineage>
</organism>
<dbReference type="PROSITE" id="PS50863">
    <property type="entry name" value="B3"/>
    <property type="match status" value="1"/>
</dbReference>
<evidence type="ECO:0000313" key="8">
    <source>
        <dbReference type="Proteomes" id="UP000694853"/>
    </source>
</evidence>
<reference evidence="8" key="1">
    <citation type="journal article" date="2019" name="Toxins">
        <title>Detection of Abrin-Like and Prepropulchellin-Like Toxin Genes and Transcripts Using Whole Genome Sequencing and Full-Length Transcript Sequencing of Abrus precatorius.</title>
        <authorList>
            <person name="Hovde B.T."/>
            <person name="Daligault H.E."/>
            <person name="Hanschen E.R."/>
            <person name="Kunde Y.A."/>
            <person name="Johnson M.B."/>
            <person name="Starkenburg S.R."/>
            <person name="Johnson S.L."/>
        </authorList>
    </citation>
    <scope>NUCLEOTIDE SEQUENCE [LARGE SCALE GENOMIC DNA]</scope>
</reference>
<dbReference type="GO" id="GO:0005634">
    <property type="term" value="C:nucleus"/>
    <property type="evidence" value="ECO:0007669"/>
    <property type="project" value="UniProtKB-SubCell"/>
</dbReference>
<evidence type="ECO:0000313" key="9">
    <source>
        <dbReference type="RefSeq" id="XP_027348288.1"/>
    </source>
</evidence>
<dbReference type="Proteomes" id="UP000694853">
    <property type="component" value="Unplaced"/>
</dbReference>
<sequence>MLPRRSSRRVGSFTAEVENGAPLPPPNPTTNLQGDEVKPLSGKPYCLMILSKTNLSPRYAMGPSTSIKLKLPSTMVRTVLTYKGKSWDMVYNGHRKGWKLFAAKGWKKFAVDNCLKIGDACILELMESRNKKIIFNVQILRGDIPSKFLENDTMGQTAEMAIVID</sequence>
<feature type="domain" description="TF-B3" evidence="7">
    <location>
        <begin position="78"/>
        <end position="143"/>
    </location>
</feature>
<comment type="subcellular location">
    <subcellularLocation>
        <location evidence="1">Nucleus</location>
    </subcellularLocation>
</comment>
<evidence type="ECO:0000256" key="4">
    <source>
        <dbReference type="ARBA" id="ARBA00023163"/>
    </source>
</evidence>
<keyword evidence="2" id="KW-0805">Transcription regulation</keyword>
<reference evidence="9" key="2">
    <citation type="submission" date="2025-08" db="UniProtKB">
        <authorList>
            <consortium name="RefSeq"/>
        </authorList>
    </citation>
    <scope>IDENTIFICATION</scope>
    <source>
        <tissue evidence="9">Young leaves</tissue>
    </source>
</reference>
<evidence type="ECO:0000256" key="5">
    <source>
        <dbReference type="ARBA" id="ARBA00023242"/>
    </source>
</evidence>
<evidence type="ECO:0000256" key="3">
    <source>
        <dbReference type="ARBA" id="ARBA00023125"/>
    </source>
</evidence>
<protein>
    <submittedName>
        <fullName evidence="9">B3 domain-containing protein Os04g0386900-like</fullName>
    </submittedName>
</protein>
<evidence type="ECO:0000256" key="1">
    <source>
        <dbReference type="ARBA" id="ARBA00004123"/>
    </source>
</evidence>
<keyword evidence="5" id="KW-0539">Nucleus</keyword>